<dbReference type="Proteomes" id="UP000239203">
    <property type="component" value="Unassembled WGS sequence"/>
</dbReference>
<keyword evidence="2" id="KW-0808">Transferase</keyword>
<name>A0A2S6GBW7_9PSEU</name>
<feature type="domain" description="Rhodanese" evidence="1">
    <location>
        <begin position="13"/>
        <end position="100"/>
    </location>
</feature>
<accession>A0A2S6GBW7</accession>
<dbReference type="CDD" id="cd00158">
    <property type="entry name" value="RHOD"/>
    <property type="match status" value="1"/>
</dbReference>
<dbReference type="InterPro" id="IPR036873">
    <property type="entry name" value="Rhodanese-like_dom_sf"/>
</dbReference>
<dbReference type="InterPro" id="IPR001763">
    <property type="entry name" value="Rhodanese-like_dom"/>
</dbReference>
<dbReference type="SMART" id="SM00450">
    <property type="entry name" value="RHOD"/>
    <property type="match status" value="1"/>
</dbReference>
<dbReference type="AlphaFoldDB" id="A0A2S6GBW7"/>
<dbReference type="RefSeq" id="WP_104483418.1">
    <property type="nucleotide sequence ID" value="NZ_CP154825.1"/>
</dbReference>
<evidence type="ECO:0000313" key="3">
    <source>
        <dbReference type="Proteomes" id="UP000239203"/>
    </source>
</evidence>
<proteinExistence type="predicted"/>
<dbReference type="OrthoDB" id="9800872at2"/>
<keyword evidence="3" id="KW-1185">Reference proteome</keyword>
<dbReference type="Pfam" id="PF00581">
    <property type="entry name" value="Rhodanese"/>
    <property type="match status" value="1"/>
</dbReference>
<gene>
    <name evidence="2" type="ORF">CLV40_13954</name>
</gene>
<dbReference type="PROSITE" id="PS50206">
    <property type="entry name" value="RHODANESE_3"/>
    <property type="match status" value="1"/>
</dbReference>
<evidence type="ECO:0000313" key="2">
    <source>
        <dbReference type="EMBL" id="PPK61757.1"/>
    </source>
</evidence>
<dbReference type="PANTHER" id="PTHR43031">
    <property type="entry name" value="FAD-DEPENDENT OXIDOREDUCTASE"/>
    <property type="match status" value="1"/>
</dbReference>
<protein>
    <submittedName>
        <fullName evidence="2">Rhodanese-related sulfurtransferase</fullName>
    </submittedName>
</protein>
<dbReference type="InterPro" id="IPR050229">
    <property type="entry name" value="GlpE_sulfurtransferase"/>
</dbReference>
<organism evidence="2 3">
    <name type="scientific">Actinokineospora auranticolor</name>
    <dbReference type="NCBI Taxonomy" id="155976"/>
    <lineage>
        <taxon>Bacteria</taxon>
        <taxon>Bacillati</taxon>
        <taxon>Actinomycetota</taxon>
        <taxon>Actinomycetes</taxon>
        <taxon>Pseudonocardiales</taxon>
        <taxon>Pseudonocardiaceae</taxon>
        <taxon>Actinokineospora</taxon>
    </lineage>
</organism>
<comment type="caution">
    <text evidence="2">The sequence shown here is derived from an EMBL/GenBank/DDBJ whole genome shotgun (WGS) entry which is preliminary data.</text>
</comment>
<dbReference type="EMBL" id="PTIX01000039">
    <property type="protein sequence ID" value="PPK61757.1"/>
    <property type="molecule type" value="Genomic_DNA"/>
</dbReference>
<reference evidence="2 3" key="1">
    <citation type="submission" date="2018-02" db="EMBL/GenBank/DDBJ databases">
        <title>Genomic Encyclopedia of Archaeal and Bacterial Type Strains, Phase II (KMG-II): from individual species to whole genera.</title>
        <authorList>
            <person name="Goeker M."/>
        </authorList>
    </citation>
    <scope>NUCLEOTIDE SEQUENCE [LARGE SCALE GENOMIC DNA]</scope>
    <source>
        <strain evidence="2 3">YU 961-1</strain>
    </source>
</reference>
<sequence>MPNSVPTVTVPDLPNGATLLDVREPDEWNAGHAPGALHIPMGELAERLDDLPPDAHLYVICRSGGRSARVTQYLNANGWDATNVDGGMQSWDALGHQVVAEGGADPQVI</sequence>
<dbReference type="Gene3D" id="3.40.250.10">
    <property type="entry name" value="Rhodanese-like domain"/>
    <property type="match status" value="1"/>
</dbReference>
<evidence type="ECO:0000259" key="1">
    <source>
        <dbReference type="PROSITE" id="PS50206"/>
    </source>
</evidence>
<dbReference type="SUPFAM" id="SSF52821">
    <property type="entry name" value="Rhodanese/Cell cycle control phosphatase"/>
    <property type="match status" value="1"/>
</dbReference>
<dbReference type="PANTHER" id="PTHR43031:SF1">
    <property type="entry name" value="PYRIDINE NUCLEOTIDE-DISULPHIDE OXIDOREDUCTASE"/>
    <property type="match status" value="1"/>
</dbReference>
<dbReference type="GO" id="GO:0016740">
    <property type="term" value="F:transferase activity"/>
    <property type="evidence" value="ECO:0007669"/>
    <property type="project" value="UniProtKB-KW"/>
</dbReference>